<name>A0AAV4NX60_CAEEX</name>
<accession>A0AAV4NX60</accession>
<dbReference type="EMBL" id="BPLR01003848">
    <property type="protein sequence ID" value="GIX89323.1"/>
    <property type="molecule type" value="Genomic_DNA"/>
</dbReference>
<evidence type="ECO:0000313" key="1">
    <source>
        <dbReference type="EMBL" id="GIX89323.1"/>
    </source>
</evidence>
<gene>
    <name evidence="1" type="ORF">CEXT_277601</name>
</gene>
<reference evidence="1 2" key="1">
    <citation type="submission" date="2021-06" db="EMBL/GenBank/DDBJ databases">
        <title>Caerostris extrusa draft genome.</title>
        <authorList>
            <person name="Kono N."/>
            <person name="Arakawa K."/>
        </authorList>
    </citation>
    <scope>NUCLEOTIDE SEQUENCE [LARGE SCALE GENOMIC DNA]</scope>
</reference>
<dbReference type="AlphaFoldDB" id="A0AAV4NX60"/>
<protein>
    <submittedName>
        <fullName evidence="1">Uncharacterized protein</fullName>
    </submittedName>
</protein>
<sequence>MKTTTMINYVIYEVVDYVPVPKNMGVLPDYRFASLDCVMLEVNIGKDARMSAGLCDVGGQHRARMPECRVSGQSDDDETTTMINYVIYEVVDYVPERMPECRVSGQSDDDEDYYDDKLCDLRSRGLCSCSETWVHFDYRELR</sequence>
<evidence type="ECO:0000313" key="2">
    <source>
        <dbReference type="Proteomes" id="UP001054945"/>
    </source>
</evidence>
<comment type="caution">
    <text evidence="1">The sequence shown here is derived from an EMBL/GenBank/DDBJ whole genome shotgun (WGS) entry which is preliminary data.</text>
</comment>
<organism evidence="1 2">
    <name type="scientific">Caerostris extrusa</name>
    <name type="common">Bark spider</name>
    <name type="synonym">Caerostris bankana</name>
    <dbReference type="NCBI Taxonomy" id="172846"/>
    <lineage>
        <taxon>Eukaryota</taxon>
        <taxon>Metazoa</taxon>
        <taxon>Ecdysozoa</taxon>
        <taxon>Arthropoda</taxon>
        <taxon>Chelicerata</taxon>
        <taxon>Arachnida</taxon>
        <taxon>Araneae</taxon>
        <taxon>Araneomorphae</taxon>
        <taxon>Entelegynae</taxon>
        <taxon>Araneoidea</taxon>
        <taxon>Araneidae</taxon>
        <taxon>Caerostris</taxon>
    </lineage>
</organism>
<proteinExistence type="predicted"/>
<dbReference type="Proteomes" id="UP001054945">
    <property type="component" value="Unassembled WGS sequence"/>
</dbReference>
<keyword evidence="2" id="KW-1185">Reference proteome</keyword>